<feature type="non-terminal residue" evidence="1">
    <location>
        <position position="1"/>
    </location>
</feature>
<organism evidence="1">
    <name type="scientific">marine sediment metagenome</name>
    <dbReference type="NCBI Taxonomy" id="412755"/>
    <lineage>
        <taxon>unclassified sequences</taxon>
        <taxon>metagenomes</taxon>
        <taxon>ecological metagenomes</taxon>
    </lineage>
</organism>
<reference evidence="1" key="1">
    <citation type="journal article" date="2015" name="Nature">
        <title>Complex archaea that bridge the gap between prokaryotes and eukaryotes.</title>
        <authorList>
            <person name="Spang A."/>
            <person name="Saw J.H."/>
            <person name="Jorgensen S.L."/>
            <person name="Zaremba-Niedzwiedzka K."/>
            <person name="Martijn J."/>
            <person name="Lind A.E."/>
            <person name="van Eijk R."/>
            <person name="Schleper C."/>
            <person name="Guy L."/>
            <person name="Ettema T.J."/>
        </authorList>
    </citation>
    <scope>NUCLEOTIDE SEQUENCE</scope>
</reference>
<name>A0A0F9ELT1_9ZZZZ</name>
<dbReference type="AlphaFoldDB" id="A0A0F9ELT1"/>
<proteinExistence type="predicted"/>
<evidence type="ECO:0000313" key="1">
    <source>
        <dbReference type="EMBL" id="KKL75009.1"/>
    </source>
</evidence>
<protein>
    <submittedName>
        <fullName evidence="1">Uncharacterized protein</fullName>
    </submittedName>
</protein>
<sequence>TDWGTPAGDLNNSIPAFGFALKENTIETTDWKMFIREPNLSTNTGTMNHGAMVVWGLSTIDITSTQFTRLTGSKILSPDICADTMTVINSGTLTLDGGELVAPTGTFSTSLTISGVPVATGTAVDTLQDVYDAGDGTISTTGGKPFELTGTGELTAVTGTFTTGLTVGGGSTNIFNESITTGSGIFTDFLTVSGIPVDITGGGGGGAALTVKETDGAPSVSNVNTIVVTTGTLTDDGGGQVTIVTGGGSGGIALTVEEQDGTPSVANVNTIKVTNATLTNEGGGVVSIDTGGSGGGGGEGDLTFSGAPTFLDPVRYYNPMIRPRVPFTISGTNFDDNFNGDGEEEIDTGRWTVFDPAGDLSVDPPKIFAPGDQVILRTGNDPNGSDFVGIFQSSPDLLSSFNIFTKVGITSGSQSLVDVYAGIMFLEDSTSPTTSNILLGGIRVRRTSDTPTFEMGIWEFSAYNVSTPINISNIESLTNFAIHGGIFLKFERFGSGGLDRWDLLWSLDGITGWRQAGEMDLGTDTTMATFDAIGLGQLELGGFVEGSVFSYFRTSAAGSAIATPGDFVYVERDPTASGLNISGTITGGGGSGNITDINAQTGPSITIDSAGLGISVITEGNTITVSGITPSNGAFRGAVVHMTTATGIVSGDFPDIYWDTEILDTDDFFDSSPGLGNIFTIPAGVTKIRLGGVGEFANDEIGHR</sequence>
<dbReference type="EMBL" id="LAZR01024477">
    <property type="protein sequence ID" value="KKL75009.1"/>
    <property type="molecule type" value="Genomic_DNA"/>
</dbReference>
<feature type="non-terminal residue" evidence="1">
    <location>
        <position position="704"/>
    </location>
</feature>
<comment type="caution">
    <text evidence="1">The sequence shown here is derived from an EMBL/GenBank/DDBJ whole genome shotgun (WGS) entry which is preliminary data.</text>
</comment>
<gene>
    <name evidence="1" type="ORF">LCGC14_2059180</name>
</gene>
<accession>A0A0F9ELT1</accession>